<evidence type="ECO:0000259" key="5">
    <source>
        <dbReference type="SMART" id="SM00954"/>
    </source>
</evidence>
<comment type="catalytic activity">
    <reaction evidence="4">
        <text>Hydrolysis of terminal non-reducing beta-D-fructofuranoside residues in beta-D-fructofuranosides.</text>
        <dbReference type="EC" id="3.2.1.26"/>
    </reaction>
</comment>
<evidence type="ECO:0000256" key="4">
    <source>
        <dbReference type="RuleBase" id="RU367047"/>
    </source>
</evidence>
<dbReference type="InterPro" id="IPR043519">
    <property type="entry name" value="NT_sf"/>
</dbReference>
<feature type="domain" description="RelA/SpoT" evidence="5">
    <location>
        <begin position="184"/>
        <end position="276"/>
    </location>
</feature>
<dbReference type="InterPro" id="IPR024746">
    <property type="entry name" value="Glyco_hydro_100"/>
</dbReference>
<dbReference type="GO" id="GO:0004564">
    <property type="term" value="F:beta-fructofuranosidase activity"/>
    <property type="evidence" value="ECO:0007669"/>
    <property type="project" value="UniProtKB-EC"/>
</dbReference>
<sequence length="310" mass="35373">MWSYSWLEFQQLNDIYRFKAEEYSHTSVNKFNVNPESIPGCGSGSKNRVNCARAGEGSLEAGLALEMVKAKARVRYEPGPAFEEVKEEAMLDISPTDSTEFWLIQWPKDQSELEYLSFMYVNPTSFAELRKSVEDLYKAHEQELEECYFLMFEILQFQANRILRQKIAGDQFLDLVSVETEVRSVYKELYSIYKTTLKSKSLINEPRIIIKPKSCNGVWPLCTAQQVEDYIATPKPNGYQSLHTTVIPFLMRIRTEDMDLIAERGIATHYSGRGVVSGPVRLGISSGRNAKGKVICLNNTGFALRVLYII</sequence>
<dbReference type="SUPFAM" id="SSF81301">
    <property type="entry name" value="Nucleotidyltransferase"/>
    <property type="match status" value="1"/>
</dbReference>
<proteinExistence type="inferred from homology"/>
<comment type="function">
    <text evidence="4">Invertase that cleaves sucrose into glucose and fructose.</text>
</comment>
<dbReference type="Gene3D" id="3.30.460.10">
    <property type="entry name" value="Beta Polymerase, domain 2"/>
    <property type="match status" value="1"/>
</dbReference>
<comment type="similarity">
    <text evidence="4">Belongs to the glycosyl hydrolase 100 family.</text>
</comment>
<accession>A0A1D6EK50</accession>
<evidence type="ECO:0000256" key="1">
    <source>
        <dbReference type="ARBA" id="ARBA00022801"/>
    </source>
</evidence>
<evidence type="ECO:0000313" key="6">
    <source>
        <dbReference type="EMBL" id="ONM20321.1"/>
    </source>
</evidence>
<dbReference type="GO" id="GO:0015969">
    <property type="term" value="P:guanosine tetraphosphate metabolic process"/>
    <property type="evidence" value="ECO:0007669"/>
    <property type="project" value="InterPro"/>
</dbReference>
<dbReference type="AlphaFoldDB" id="A0A1D6EK50"/>
<dbReference type="InterPro" id="IPR007685">
    <property type="entry name" value="RelA_SpoT"/>
</dbReference>
<keyword evidence="6" id="KW-0418">Kinase</keyword>
<keyword evidence="6" id="KW-0808">Transferase</keyword>
<keyword evidence="2 4" id="KW-0119">Carbohydrate metabolism</keyword>
<dbReference type="CDD" id="cd05399">
    <property type="entry name" value="NT_Rel-Spo_like"/>
    <property type="match status" value="1"/>
</dbReference>
<reference evidence="6" key="1">
    <citation type="submission" date="2015-12" db="EMBL/GenBank/DDBJ databases">
        <title>Update maize B73 reference genome by single molecule sequencing technologies.</title>
        <authorList>
            <consortium name="Maize Genome Sequencing Project"/>
            <person name="Ware D."/>
        </authorList>
    </citation>
    <scope>NUCLEOTIDE SEQUENCE [LARGE SCALE GENOMIC DNA]</scope>
    <source>
        <tissue evidence="6">Seedling</tissue>
    </source>
</reference>
<dbReference type="EMBL" id="CM007648">
    <property type="protein sequence ID" value="ONM20321.1"/>
    <property type="molecule type" value="Genomic_DNA"/>
</dbReference>
<dbReference type="ExpressionAtlas" id="A0A1D6EK50">
    <property type="expression patterns" value="baseline and differential"/>
</dbReference>
<protein>
    <recommendedName>
        <fullName evidence="4">Alkaline/neutral invertase</fullName>
        <ecNumber evidence="4">3.2.1.26</ecNumber>
    </recommendedName>
</protein>
<gene>
    <name evidence="6" type="ORF">ZEAMMB73_Zm00001d005104</name>
</gene>
<dbReference type="GO" id="GO:0016301">
    <property type="term" value="F:kinase activity"/>
    <property type="evidence" value="ECO:0007669"/>
    <property type="project" value="UniProtKB-KW"/>
</dbReference>
<evidence type="ECO:0000256" key="3">
    <source>
        <dbReference type="ARBA" id="ARBA00023295"/>
    </source>
</evidence>
<dbReference type="SMART" id="SM00954">
    <property type="entry name" value="RelA_SpoT"/>
    <property type="match status" value="1"/>
</dbReference>
<dbReference type="Pfam" id="PF04607">
    <property type="entry name" value="RelA_SpoT"/>
    <property type="match status" value="1"/>
</dbReference>
<dbReference type="EC" id="3.2.1.26" evidence="4"/>
<dbReference type="GO" id="GO:0033926">
    <property type="term" value="F:endo-alpha-N-acetylgalactosaminidase activity"/>
    <property type="evidence" value="ECO:0007669"/>
    <property type="project" value="UniProtKB-UniRule"/>
</dbReference>
<dbReference type="Pfam" id="PF12899">
    <property type="entry name" value="Glyco_hydro_100"/>
    <property type="match status" value="1"/>
</dbReference>
<dbReference type="STRING" id="4577.A0A1D6EK50"/>
<name>A0A1D6EK50_MAIZE</name>
<keyword evidence="1 4" id="KW-0378">Hydrolase</keyword>
<dbReference type="PANTHER" id="PTHR43061">
    <property type="entry name" value="GTP DIPHOSPHOKINASE RSH1, CHLOROPLASTIC-RELATED"/>
    <property type="match status" value="1"/>
</dbReference>
<dbReference type="InParanoid" id="A0A1D6EK50"/>
<organism evidence="6">
    <name type="scientific">Zea mays</name>
    <name type="common">Maize</name>
    <dbReference type="NCBI Taxonomy" id="4577"/>
    <lineage>
        <taxon>Eukaryota</taxon>
        <taxon>Viridiplantae</taxon>
        <taxon>Streptophyta</taxon>
        <taxon>Embryophyta</taxon>
        <taxon>Tracheophyta</taxon>
        <taxon>Spermatophyta</taxon>
        <taxon>Magnoliopsida</taxon>
        <taxon>Liliopsida</taxon>
        <taxon>Poales</taxon>
        <taxon>Poaceae</taxon>
        <taxon>PACMAD clade</taxon>
        <taxon>Panicoideae</taxon>
        <taxon>Andropogonodae</taxon>
        <taxon>Andropogoneae</taxon>
        <taxon>Tripsacinae</taxon>
        <taxon>Zea</taxon>
    </lineage>
</organism>
<keyword evidence="3 4" id="KW-0326">Glycosidase</keyword>
<dbReference type="PANTHER" id="PTHR43061:SF1">
    <property type="entry name" value="GTP DIPHOSPHOKINASE RSH1, CHLOROPLASTIC-RELATED"/>
    <property type="match status" value="1"/>
</dbReference>
<evidence type="ECO:0000256" key="2">
    <source>
        <dbReference type="ARBA" id="ARBA00023277"/>
    </source>
</evidence>